<feature type="compositionally biased region" description="Basic and acidic residues" evidence="1">
    <location>
        <begin position="690"/>
        <end position="706"/>
    </location>
</feature>
<feature type="region of interest" description="Disordered" evidence="1">
    <location>
        <begin position="404"/>
        <end position="430"/>
    </location>
</feature>
<proteinExistence type="predicted"/>
<comment type="caution">
    <text evidence="2">The sequence shown here is derived from an EMBL/GenBank/DDBJ whole genome shotgun (WGS) entry which is preliminary data.</text>
</comment>
<feature type="region of interest" description="Disordered" evidence="1">
    <location>
        <begin position="1"/>
        <end position="21"/>
    </location>
</feature>
<organism evidence="2 3">
    <name type="scientific">Rhypophila decipiens</name>
    <dbReference type="NCBI Taxonomy" id="261697"/>
    <lineage>
        <taxon>Eukaryota</taxon>
        <taxon>Fungi</taxon>
        <taxon>Dikarya</taxon>
        <taxon>Ascomycota</taxon>
        <taxon>Pezizomycotina</taxon>
        <taxon>Sordariomycetes</taxon>
        <taxon>Sordariomycetidae</taxon>
        <taxon>Sordariales</taxon>
        <taxon>Naviculisporaceae</taxon>
        <taxon>Rhypophila</taxon>
    </lineage>
</organism>
<evidence type="ECO:0000313" key="3">
    <source>
        <dbReference type="Proteomes" id="UP001301769"/>
    </source>
</evidence>
<feature type="compositionally biased region" description="Polar residues" evidence="1">
    <location>
        <begin position="591"/>
        <end position="636"/>
    </location>
</feature>
<feature type="compositionally biased region" description="Polar residues" evidence="1">
    <location>
        <begin position="148"/>
        <end position="157"/>
    </location>
</feature>
<feature type="region of interest" description="Disordered" evidence="1">
    <location>
        <begin position="591"/>
        <end position="706"/>
    </location>
</feature>
<sequence length="706" mass="79525">MPRYDHGHNGHFQSTDKTAIRGNFIPISKSLKGRSPSPQRHQHIPHVVQLSLTESQIDRLTSVLSSDGEVPPSRGRPIPQSTSSHQIIRENMPNRSPVRRNTEGKEKPLPVSPPARERSRSPVKFWQNNKQPADTPPRQRSRSPVKFWSNSKSQNSRHVAYDLDNTPQSPSRQPAHRQVIENLPSAMVSSPSAFRREEHDILIKNDTGSHDQYASPSPTRLRRRSREPNLAQPPTSPTVVSPTSPKFVPVAEPSPSFVSDSVYSDEDEFEFDTTGVSVDPLRVNKNEARKGEVLKHDSVLKDYAEWMNSPCVPESEGSNLDRLQTARGSDRAPTNNQSSLSGTDPQFSALSPFTAGLPGGPTRIASKTLIGQNGWLESTTTVDKPLPEKKQGFFDNLMRKAKGMVDKGPETQTQRRSRESDKSQPGNSRALAVSLNPREQSLLYCELEYTLATAMNDYITAEFDAGRLEPDKLKKISEGWQQRGRPKVKGFRYDLETQLELVKLHVNHFKFYGTTVQPMAILGVLDMMTVNARSLRIRTFCQPDTVIAKQLLDSQNLFNTIGTPEHQHIQLAEITHFFRAAIERERLYSQRARQNAQLRRSKSTQASKDNYQHQSSSTPNRTNGQHQSYATQTSKSLSHKTQHNSHGTQRTRDTQNSQQQSSHHHSHGTQGSKGQRYGTNRQLHRSRSRVRNESMDPAAHDSDEGF</sequence>
<gene>
    <name evidence="2" type="ORF">QBC37DRAFT_298418</name>
</gene>
<dbReference type="EMBL" id="MU858285">
    <property type="protein sequence ID" value="KAK4207607.1"/>
    <property type="molecule type" value="Genomic_DNA"/>
</dbReference>
<keyword evidence="3" id="KW-1185">Reference proteome</keyword>
<name>A0AAN7B2K6_9PEZI</name>
<evidence type="ECO:0000313" key="2">
    <source>
        <dbReference type="EMBL" id="KAK4207607.1"/>
    </source>
</evidence>
<feature type="region of interest" description="Disordered" evidence="1">
    <location>
        <begin position="311"/>
        <end position="360"/>
    </location>
</feature>
<evidence type="ECO:0000256" key="1">
    <source>
        <dbReference type="SAM" id="MobiDB-lite"/>
    </source>
</evidence>
<feature type="region of interest" description="Disordered" evidence="1">
    <location>
        <begin position="202"/>
        <end position="246"/>
    </location>
</feature>
<dbReference type="Proteomes" id="UP001301769">
    <property type="component" value="Unassembled WGS sequence"/>
</dbReference>
<feature type="compositionally biased region" description="Low complexity" evidence="1">
    <location>
        <begin position="237"/>
        <end position="246"/>
    </location>
</feature>
<reference evidence="2" key="2">
    <citation type="submission" date="2023-05" db="EMBL/GenBank/DDBJ databases">
        <authorList>
            <consortium name="Lawrence Berkeley National Laboratory"/>
            <person name="Steindorff A."/>
            <person name="Hensen N."/>
            <person name="Bonometti L."/>
            <person name="Westerberg I."/>
            <person name="Brannstrom I.O."/>
            <person name="Guillou S."/>
            <person name="Cros-Aarteil S."/>
            <person name="Calhoun S."/>
            <person name="Haridas S."/>
            <person name="Kuo A."/>
            <person name="Mondo S."/>
            <person name="Pangilinan J."/>
            <person name="Riley R."/>
            <person name="Labutti K."/>
            <person name="Andreopoulos B."/>
            <person name="Lipzen A."/>
            <person name="Chen C."/>
            <person name="Yanf M."/>
            <person name="Daum C."/>
            <person name="Ng V."/>
            <person name="Clum A."/>
            <person name="Ohm R."/>
            <person name="Martin F."/>
            <person name="Silar P."/>
            <person name="Natvig D."/>
            <person name="Lalanne C."/>
            <person name="Gautier V."/>
            <person name="Ament-Velasquez S.L."/>
            <person name="Kruys A."/>
            <person name="Hutchinson M.I."/>
            <person name="Powell A.J."/>
            <person name="Barry K."/>
            <person name="Miller A.N."/>
            <person name="Grigoriev I.V."/>
            <person name="Debuchy R."/>
            <person name="Gladieux P."/>
            <person name="Thoren M.H."/>
            <person name="Johannesson H."/>
        </authorList>
    </citation>
    <scope>NUCLEOTIDE SEQUENCE</scope>
    <source>
        <strain evidence="2">PSN293</strain>
    </source>
</reference>
<feature type="compositionally biased region" description="Polar residues" evidence="1">
    <location>
        <begin position="332"/>
        <end position="351"/>
    </location>
</feature>
<dbReference type="AlphaFoldDB" id="A0AAN7B2K6"/>
<reference evidence="2" key="1">
    <citation type="journal article" date="2023" name="Mol. Phylogenet. Evol.">
        <title>Genome-scale phylogeny and comparative genomics of the fungal order Sordariales.</title>
        <authorList>
            <person name="Hensen N."/>
            <person name="Bonometti L."/>
            <person name="Westerberg I."/>
            <person name="Brannstrom I.O."/>
            <person name="Guillou S."/>
            <person name="Cros-Aarteil S."/>
            <person name="Calhoun S."/>
            <person name="Haridas S."/>
            <person name="Kuo A."/>
            <person name="Mondo S."/>
            <person name="Pangilinan J."/>
            <person name="Riley R."/>
            <person name="LaButti K."/>
            <person name="Andreopoulos B."/>
            <person name="Lipzen A."/>
            <person name="Chen C."/>
            <person name="Yan M."/>
            <person name="Daum C."/>
            <person name="Ng V."/>
            <person name="Clum A."/>
            <person name="Steindorff A."/>
            <person name="Ohm R.A."/>
            <person name="Martin F."/>
            <person name="Silar P."/>
            <person name="Natvig D.O."/>
            <person name="Lalanne C."/>
            <person name="Gautier V."/>
            <person name="Ament-Velasquez S.L."/>
            <person name="Kruys A."/>
            <person name="Hutchinson M.I."/>
            <person name="Powell A.J."/>
            <person name="Barry K."/>
            <person name="Miller A.N."/>
            <person name="Grigoriev I.V."/>
            <person name="Debuchy R."/>
            <person name="Gladieux P."/>
            <person name="Hiltunen Thoren M."/>
            <person name="Johannesson H."/>
        </authorList>
    </citation>
    <scope>NUCLEOTIDE SEQUENCE</scope>
    <source>
        <strain evidence="2">PSN293</strain>
    </source>
</reference>
<accession>A0AAN7B2K6</accession>
<protein>
    <submittedName>
        <fullName evidence="2">Uncharacterized protein</fullName>
    </submittedName>
</protein>
<feature type="region of interest" description="Disordered" evidence="1">
    <location>
        <begin position="64"/>
        <end position="175"/>
    </location>
</feature>